<keyword evidence="4 6" id="KW-1133">Transmembrane helix</keyword>
<dbReference type="InterPro" id="IPR051461">
    <property type="entry name" value="UPF0750_membrane"/>
</dbReference>
<dbReference type="EMBL" id="JAJAWG010000002">
    <property type="protein sequence ID" value="MCB5195746.1"/>
    <property type="molecule type" value="Genomic_DNA"/>
</dbReference>
<reference evidence="7 8" key="1">
    <citation type="submission" date="2021-10" db="EMBL/GenBank/DDBJ databases">
        <authorList>
            <person name="Chen M."/>
        </authorList>
    </citation>
    <scope>NUCLEOTIDE SEQUENCE [LARGE SCALE GENOMIC DNA]</scope>
    <source>
        <strain evidence="7 8">H3-26</strain>
    </source>
</reference>
<dbReference type="InterPro" id="IPR003740">
    <property type="entry name" value="YitT"/>
</dbReference>
<name>A0ABS8BJ59_9NEIS</name>
<evidence type="ECO:0000313" key="8">
    <source>
        <dbReference type="Proteomes" id="UP001198034"/>
    </source>
</evidence>
<dbReference type="PANTHER" id="PTHR33545">
    <property type="entry name" value="UPF0750 MEMBRANE PROTEIN YITT-RELATED"/>
    <property type="match status" value="1"/>
</dbReference>
<gene>
    <name evidence="7" type="ORF">LG219_05515</name>
</gene>
<comment type="caution">
    <text evidence="7">The sequence shown here is derived from an EMBL/GenBank/DDBJ whole genome shotgun (WGS) entry which is preliminary data.</text>
</comment>
<feature type="transmembrane region" description="Helical" evidence="6">
    <location>
        <begin position="109"/>
        <end position="127"/>
    </location>
</feature>
<sequence>MPQKHLSHTLIDDLQGMLTGVIFVALAIQLFKHAGLITGGTTGLAFILFYLGDIPYGLILFVLNVPFYLFAYKVLGKEFTLKTFACVASLALITEWMPHWISFGKLNPIFAGLMGGLMAGVGILMLIRHKASLAGVTVLALYLQKTKGWRAGHVQLVVDLVILAIGAAIVSWQQLIISIIGAFALNLVIATNHKTGRYMGM</sequence>
<feature type="transmembrane region" description="Helical" evidence="6">
    <location>
        <begin position="21"/>
        <end position="48"/>
    </location>
</feature>
<keyword evidence="8" id="KW-1185">Reference proteome</keyword>
<proteinExistence type="predicted"/>
<evidence type="ECO:0000256" key="2">
    <source>
        <dbReference type="ARBA" id="ARBA00022475"/>
    </source>
</evidence>
<dbReference type="PANTHER" id="PTHR33545:SF5">
    <property type="entry name" value="UPF0750 MEMBRANE PROTEIN YITT"/>
    <property type="match status" value="1"/>
</dbReference>
<dbReference type="Proteomes" id="UP001198034">
    <property type="component" value="Unassembled WGS sequence"/>
</dbReference>
<evidence type="ECO:0000256" key="5">
    <source>
        <dbReference type="ARBA" id="ARBA00023136"/>
    </source>
</evidence>
<evidence type="ECO:0000256" key="6">
    <source>
        <dbReference type="SAM" id="Phobius"/>
    </source>
</evidence>
<accession>A0ABS8BJ59</accession>
<dbReference type="RefSeq" id="WP_226763535.1">
    <property type="nucleotide sequence ID" value="NZ_JAJAWG010000002.1"/>
</dbReference>
<feature type="transmembrane region" description="Helical" evidence="6">
    <location>
        <begin position="175"/>
        <end position="192"/>
    </location>
</feature>
<evidence type="ECO:0000256" key="4">
    <source>
        <dbReference type="ARBA" id="ARBA00022989"/>
    </source>
</evidence>
<evidence type="ECO:0000256" key="1">
    <source>
        <dbReference type="ARBA" id="ARBA00004651"/>
    </source>
</evidence>
<keyword evidence="2" id="KW-1003">Cell membrane</keyword>
<protein>
    <submittedName>
        <fullName evidence="7">YitT family protein</fullName>
    </submittedName>
</protein>
<keyword evidence="3 6" id="KW-0812">Transmembrane</keyword>
<feature type="transmembrane region" description="Helical" evidence="6">
    <location>
        <begin position="148"/>
        <end position="169"/>
    </location>
</feature>
<dbReference type="Pfam" id="PF02588">
    <property type="entry name" value="YitT_membrane"/>
    <property type="match status" value="1"/>
</dbReference>
<feature type="transmembrane region" description="Helical" evidence="6">
    <location>
        <begin position="54"/>
        <end position="72"/>
    </location>
</feature>
<evidence type="ECO:0000313" key="7">
    <source>
        <dbReference type="EMBL" id="MCB5195746.1"/>
    </source>
</evidence>
<evidence type="ECO:0000256" key="3">
    <source>
        <dbReference type="ARBA" id="ARBA00022692"/>
    </source>
</evidence>
<keyword evidence="5 6" id="KW-0472">Membrane</keyword>
<organism evidence="7 8">
    <name type="scientific">Deefgea salmonis</name>
    <dbReference type="NCBI Taxonomy" id="2875502"/>
    <lineage>
        <taxon>Bacteria</taxon>
        <taxon>Pseudomonadati</taxon>
        <taxon>Pseudomonadota</taxon>
        <taxon>Betaproteobacteria</taxon>
        <taxon>Neisseriales</taxon>
        <taxon>Chitinibacteraceae</taxon>
        <taxon>Deefgea</taxon>
    </lineage>
</organism>
<comment type="subcellular location">
    <subcellularLocation>
        <location evidence="1">Cell membrane</location>
        <topology evidence="1">Multi-pass membrane protein</topology>
    </subcellularLocation>
</comment>